<feature type="region of interest" description="Disordered" evidence="1">
    <location>
        <begin position="1"/>
        <end position="136"/>
    </location>
</feature>
<dbReference type="Proteomes" id="UP001199106">
    <property type="component" value="Unassembled WGS sequence"/>
</dbReference>
<reference evidence="2" key="1">
    <citation type="submission" date="2021-07" db="EMBL/GenBank/DDBJ databases">
        <title>Genome Resource of American Ginseng Black Spot Pathogen Alternaria panax.</title>
        <authorList>
            <person name="Qiu C."/>
            <person name="Wang W."/>
            <person name="Liu Z."/>
        </authorList>
    </citation>
    <scope>NUCLEOTIDE SEQUENCE</scope>
    <source>
        <strain evidence="2">BNCC115425</strain>
    </source>
</reference>
<gene>
    <name evidence="2" type="ORF">G6011_07367</name>
</gene>
<comment type="caution">
    <text evidence="2">The sequence shown here is derived from an EMBL/GenBank/DDBJ whole genome shotgun (WGS) entry which is preliminary data.</text>
</comment>
<proteinExistence type="predicted"/>
<feature type="region of interest" description="Disordered" evidence="1">
    <location>
        <begin position="217"/>
        <end position="367"/>
    </location>
</feature>
<protein>
    <submittedName>
        <fullName evidence="2">Uncharacterized protein</fullName>
    </submittedName>
</protein>
<dbReference type="EMBL" id="JAANER010000006">
    <property type="protein sequence ID" value="KAG9188662.1"/>
    <property type="molecule type" value="Genomic_DNA"/>
</dbReference>
<feature type="compositionally biased region" description="Polar residues" evidence="1">
    <location>
        <begin position="269"/>
        <end position="286"/>
    </location>
</feature>
<evidence type="ECO:0000256" key="1">
    <source>
        <dbReference type="SAM" id="MobiDB-lite"/>
    </source>
</evidence>
<feature type="compositionally biased region" description="Polar residues" evidence="1">
    <location>
        <begin position="317"/>
        <end position="336"/>
    </location>
</feature>
<evidence type="ECO:0000313" key="2">
    <source>
        <dbReference type="EMBL" id="KAG9188662.1"/>
    </source>
</evidence>
<feature type="region of interest" description="Disordered" evidence="1">
    <location>
        <begin position="173"/>
        <end position="200"/>
    </location>
</feature>
<feature type="compositionally biased region" description="Polar residues" evidence="1">
    <location>
        <begin position="344"/>
        <end position="365"/>
    </location>
</feature>
<keyword evidence="3" id="KW-1185">Reference proteome</keyword>
<evidence type="ECO:0000313" key="3">
    <source>
        <dbReference type="Proteomes" id="UP001199106"/>
    </source>
</evidence>
<feature type="compositionally biased region" description="Basic residues" evidence="1">
    <location>
        <begin position="229"/>
        <end position="238"/>
    </location>
</feature>
<organism evidence="2 3">
    <name type="scientific">Alternaria panax</name>
    <dbReference type="NCBI Taxonomy" id="48097"/>
    <lineage>
        <taxon>Eukaryota</taxon>
        <taxon>Fungi</taxon>
        <taxon>Dikarya</taxon>
        <taxon>Ascomycota</taxon>
        <taxon>Pezizomycotina</taxon>
        <taxon>Dothideomycetes</taxon>
        <taxon>Pleosporomycetidae</taxon>
        <taxon>Pleosporales</taxon>
        <taxon>Pleosporineae</taxon>
        <taxon>Pleosporaceae</taxon>
        <taxon>Alternaria</taxon>
        <taxon>Alternaria sect. Panax</taxon>
    </lineage>
</organism>
<feature type="compositionally biased region" description="Basic residues" evidence="1">
    <location>
        <begin position="94"/>
        <end position="115"/>
    </location>
</feature>
<sequence length="622" mass="69587">MDIQKWLDETVQPEATREPVRRQQPAESAKRKRRRKSDSSILDPRPPASSPHGSVDDSADEVLHATCSDSSSSSRYARKPRRKTRPERYEPGPHARRHHKSESKKTRRTPGRKKGEKAPAVMQTFQAKNVSGDRLTLKPREQLGLFNKGRTSTAIKGRGLPDLVFSEMKFLQKHKDEPQSGPLPGLLERKRKKDHVQTKEGEISAFFTAVRPVLVEEDSNELPEPAASRPKRHHRHQSPVKGNAIPTVEVADPASYLGFGGRGPRHDSTSYVSWSESIRAPSTTLVQPRDPPVAHSPCNVNSYGNFDAGKEKEHNISKQPTRPPSATQRRTDSTPANRLGLSSLAPSQGRASRSQSFPQHTSSPLRPNLVDRSAKLYDAKPACSPSSLPPFAPAHAMDVRQTQSCNTSKGNKPGAVPAQVATAFSEHQHLHQPSEDSLVGHNRIPTSSDLGLALQQCNDTFHQRRHAVGQRRRRTEQMHPSHPQSNIRQNTREIHGAIQQTPTVRFANQLYHGPILPNFAGPSVHEEQARRQQLPLQLGPEEQSAHNLYIDQDYLGQDDQVEYDDQGWEGLPEEPMSYGFEDGTDMYNGGEDYTGFVEELVQDLRQENDTVAPGFWRPNKLY</sequence>
<accession>A0AAD4FEN0</accession>
<dbReference type="AlphaFoldDB" id="A0AAD4FEN0"/>
<name>A0AAD4FEN0_9PLEO</name>
<feature type="compositionally biased region" description="Basic residues" evidence="1">
    <location>
        <begin position="76"/>
        <end position="85"/>
    </location>
</feature>